<evidence type="ECO:0000313" key="1">
    <source>
        <dbReference type="EMBL" id="CEI84190.1"/>
    </source>
</evidence>
<keyword evidence="2" id="KW-1185">Reference proteome</keyword>
<name>A0A0A1MFL5_9BACI</name>
<reference evidence="1 2" key="1">
    <citation type="submission" date="2014-11" db="EMBL/GenBank/DDBJ databases">
        <authorList>
            <person name="Urmite Genomes Urmite Genomes"/>
        </authorList>
    </citation>
    <scope>NUCLEOTIDE SEQUENCE [LARGE SCALE GENOMIC DNA]</scope>
    <source>
        <strain evidence="1 2">Oc5</strain>
    </source>
</reference>
<organism evidence="1 2">
    <name type="scientific">Oceanobacillus oncorhynchi</name>
    <dbReference type="NCBI Taxonomy" id="545501"/>
    <lineage>
        <taxon>Bacteria</taxon>
        <taxon>Bacillati</taxon>
        <taxon>Bacillota</taxon>
        <taxon>Bacilli</taxon>
        <taxon>Bacillales</taxon>
        <taxon>Bacillaceae</taxon>
        <taxon>Oceanobacillus</taxon>
    </lineage>
</organism>
<dbReference type="EMBL" id="CDGG01000001">
    <property type="protein sequence ID" value="CEI84190.1"/>
    <property type="molecule type" value="Genomic_DNA"/>
</dbReference>
<proteinExistence type="predicted"/>
<dbReference type="STRING" id="545501.BN997_04133"/>
<evidence type="ECO:0000313" key="2">
    <source>
        <dbReference type="Proteomes" id="UP000040453"/>
    </source>
</evidence>
<sequence>MTLGWSDGVIFMLAAFSLLKSKKHQVNGVSKDIDKRSSGYKRRQEGLQTAPEQILGMLQRAMNAGIDPSYVLMDFWFTLPPSDQRHQRTGY</sequence>
<accession>A0A0A1MFL5</accession>
<dbReference type="AlphaFoldDB" id="A0A0A1MFL5"/>
<gene>
    <name evidence="1" type="ORF">BN997_04133</name>
</gene>
<protein>
    <submittedName>
        <fullName evidence="1">Uncharacterized protein</fullName>
    </submittedName>
</protein>
<dbReference type="Proteomes" id="UP000040453">
    <property type="component" value="Unassembled WGS sequence"/>
</dbReference>